<keyword evidence="2" id="KW-0479">Metal-binding</keyword>
<name>A0A3D9LI42_9MICC</name>
<dbReference type="GO" id="GO:0016705">
    <property type="term" value="F:oxidoreductase activity, acting on paired donors, with incorporation or reduction of molecular oxygen"/>
    <property type="evidence" value="ECO:0007669"/>
    <property type="project" value="InterPro"/>
</dbReference>
<evidence type="ECO:0000256" key="2">
    <source>
        <dbReference type="RuleBase" id="RU000461"/>
    </source>
</evidence>
<keyword evidence="2" id="KW-0349">Heme</keyword>
<evidence type="ECO:0000256" key="1">
    <source>
        <dbReference type="ARBA" id="ARBA00010617"/>
    </source>
</evidence>
<keyword evidence="2" id="KW-0503">Monooxygenase</keyword>
<dbReference type="InterPro" id="IPR017972">
    <property type="entry name" value="Cyt_P450_CS"/>
</dbReference>
<evidence type="ECO:0000313" key="4">
    <source>
        <dbReference type="Proteomes" id="UP000256727"/>
    </source>
</evidence>
<dbReference type="InterPro" id="IPR001128">
    <property type="entry name" value="Cyt_P450"/>
</dbReference>
<comment type="similarity">
    <text evidence="1 2">Belongs to the cytochrome P450 family.</text>
</comment>
<keyword evidence="2" id="KW-0560">Oxidoreductase</keyword>
<dbReference type="GO" id="GO:0020037">
    <property type="term" value="F:heme binding"/>
    <property type="evidence" value="ECO:0007669"/>
    <property type="project" value="InterPro"/>
</dbReference>
<sequence length="400" mass="44211">MTTVASGAPTLDMDPFSVPSLQDPHPVEDAIREAGPIVWLESHGIWATGRADLVQEIFLDQETFISSHGTGLTNTALEANWRKPSVILEQDQPQHTATRKLMNSVLSLKVVKQLKEDFQAEAFAVVDEVCGRGEFDAVTDLAEAYPLRVLPDAVGLAPEGRQYLLKYANLNFQAMGPRDDALYEEAVVQAAEATEYVEWQMRRENLDQTKLAGKFFTAADEGAITEETAGLLVRTFLSAGLDTTMLGIGNALLALSRTPDAWSALREDPSLARTVFEETLRCHAPSPYIGRTVGTRTELGGVVLEPEQKIINCLSAANRDPRRWTDPEAFDITRDVRGHSAFGYGIHACVGQMMARMEAECLLKAFATRVDSFEVTAEPVRKLNHWLRGYTSMPMRVTLK</sequence>
<protein>
    <recommendedName>
        <fullName evidence="5">Cytochrome P450</fullName>
    </recommendedName>
</protein>
<dbReference type="RefSeq" id="WP_115932609.1">
    <property type="nucleotide sequence ID" value="NZ_QREH01000001.1"/>
</dbReference>
<dbReference type="OrthoDB" id="54272at2"/>
<organism evidence="3 4">
    <name type="scientific">Citricoccus muralis</name>
    <dbReference type="NCBI Taxonomy" id="169134"/>
    <lineage>
        <taxon>Bacteria</taxon>
        <taxon>Bacillati</taxon>
        <taxon>Actinomycetota</taxon>
        <taxon>Actinomycetes</taxon>
        <taxon>Micrococcales</taxon>
        <taxon>Micrococcaceae</taxon>
        <taxon>Citricoccus</taxon>
    </lineage>
</organism>
<dbReference type="PROSITE" id="PS00086">
    <property type="entry name" value="CYTOCHROME_P450"/>
    <property type="match status" value="1"/>
</dbReference>
<keyword evidence="2" id="KW-0408">Iron</keyword>
<dbReference type="PANTHER" id="PTHR46696:SF1">
    <property type="entry name" value="CYTOCHROME P450 YJIB-RELATED"/>
    <property type="match status" value="1"/>
</dbReference>
<dbReference type="Gene3D" id="1.10.630.10">
    <property type="entry name" value="Cytochrome P450"/>
    <property type="match status" value="1"/>
</dbReference>
<dbReference type="Proteomes" id="UP000256727">
    <property type="component" value="Unassembled WGS sequence"/>
</dbReference>
<dbReference type="PANTHER" id="PTHR46696">
    <property type="entry name" value="P450, PUTATIVE (EUROFUNG)-RELATED"/>
    <property type="match status" value="1"/>
</dbReference>
<reference evidence="3 4" key="1">
    <citation type="submission" date="2018-07" db="EMBL/GenBank/DDBJ databases">
        <title>Sequencing the genomes of 1000 actinobacteria strains.</title>
        <authorList>
            <person name="Klenk H.-P."/>
        </authorList>
    </citation>
    <scope>NUCLEOTIDE SEQUENCE [LARGE SCALE GENOMIC DNA]</scope>
    <source>
        <strain evidence="3 4">DSM 14442</strain>
    </source>
</reference>
<dbReference type="PRINTS" id="PR00385">
    <property type="entry name" value="P450"/>
</dbReference>
<accession>A0A3D9LI42</accession>
<evidence type="ECO:0000313" key="3">
    <source>
        <dbReference type="EMBL" id="REE04733.1"/>
    </source>
</evidence>
<dbReference type="Pfam" id="PF00067">
    <property type="entry name" value="p450"/>
    <property type="match status" value="1"/>
</dbReference>
<dbReference type="GO" id="GO:0005506">
    <property type="term" value="F:iron ion binding"/>
    <property type="evidence" value="ECO:0007669"/>
    <property type="project" value="InterPro"/>
</dbReference>
<keyword evidence="4" id="KW-1185">Reference proteome</keyword>
<dbReference type="GO" id="GO:0004497">
    <property type="term" value="F:monooxygenase activity"/>
    <property type="evidence" value="ECO:0007669"/>
    <property type="project" value="UniProtKB-KW"/>
</dbReference>
<dbReference type="AlphaFoldDB" id="A0A3D9LI42"/>
<gene>
    <name evidence="3" type="ORF">C8E99_2583</name>
</gene>
<proteinExistence type="inferred from homology"/>
<dbReference type="EMBL" id="QREH01000001">
    <property type="protein sequence ID" value="REE04733.1"/>
    <property type="molecule type" value="Genomic_DNA"/>
</dbReference>
<evidence type="ECO:0008006" key="5">
    <source>
        <dbReference type="Google" id="ProtNLM"/>
    </source>
</evidence>
<dbReference type="InterPro" id="IPR036396">
    <property type="entry name" value="Cyt_P450_sf"/>
</dbReference>
<comment type="caution">
    <text evidence="3">The sequence shown here is derived from an EMBL/GenBank/DDBJ whole genome shotgun (WGS) entry which is preliminary data.</text>
</comment>
<dbReference type="SUPFAM" id="SSF48264">
    <property type="entry name" value="Cytochrome P450"/>
    <property type="match status" value="1"/>
</dbReference>